<evidence type="ECO:0000313" key="2">
    <source>
        <dbReference type="Proteomes" id="UP000004221"/>
    </source>
</evidence>
<dbReference type="AlphaFoldDB" id="I4EN36"/>
<proteinExistence type="predicted"/>
<gene>
    <name evidence="1" type="ORF">NITHO_730004</name>
</gene>
<protein>
    <submittedName>
        <fullName evidence="1">Uncharacterized protein</fullName>
    </submittedName>
</protein>
<evidence type="ECO:0000313" key="1">
    <source>
        <dbReference type="EMBL" id="CCF86099.1"/>
    </source>
</evidence>
<keyword evidence="2" id="KW-1185">Reference proteome</keyword>
<dbReference type="Proteomes" id="UP000004221">
    <property type="component" value="Unassembled WGS sequence"/>
</dbReference>
<name>I4EN36_9BACT</name>
<sequence length="157" mass="18173">MPSDCFLGAFQRFLSCRPLGKAPRQRWNRHDPPSGLGVLREEYRVLSSHSMSSLTGTRAVRRRSYLLALGTFEKPRVDGLTSMHRNCHNPYMIRVFKLDVTSSLASRRFPTCPLECPHELRSGDSWHPTHTTIPRPVISPRSYELVHAYYRMILVHR</sequence>
<reference evidence="1 2" key="1">
    <citation type="journal article" date="2012" name="ISME J.">
        <title>Nitrification expanded: discovery, physiology and genomics of a nitrite-oxidizing bacterium from the phylum Chloroflexi.</title>
        <authorList>
            <person name="Sorokin D.Y."/>
            <person name="Lucker S."/>
            <person name="Vejmelkova D."/>
            <person name="Kostrikina N.A."/>
            <person name="Kleerebezem R."/>
            <person name="Rijpstra W.I."/>
            <person name="Damste J.S."/>
            <person name="Le Paslier D."/>
            <person name="Muyzer G."/>
            <person name="Wagner M."/>
            <person name="van Loosdrecht M.C."/>
            <person name="Daims H."/>
        </authorList>
    </citation>
    <scope>NUCLEOTIDE SEQUENCE [LARGE SCALE GENOMIC DNA]</scope>
    <source>
        <strain evidence="2">none</strain>
    </source>
</reference>
<dbReference type="EMBL" id="CAGS01000701">
    <property type="protein sequence ID" value="CCF86099.1"/>
    <property type="molecule type" value="Genomic_DNA"/>
</dbReference>
<comment type="caution">
    <text evidence="1">The sequence shown here is derived from an EMBL/GenBank/DDBJ whole genome shotgun (WGS) entry which is preliminary data.</text>
</comment>
<accession>I4EN36</accession>
<organism evidence="1 2">
    <name type="scientific">Nitrolancea hollandica Lb</name>
    <dbReference type="NCBI Taxonomy" id="1129897"/>
    <lineage>
        <taxon>Bacteria</taxon>
        <taxon>Pseudomonadati</taxon>
        <taxon>Thermomicrobiota</taxon>
        <taxon>Thermomicrobia</taxon>
        <taxon>Sphaerobacterales</taxon>
        <taxon>Sphaerobacterineae</taxon>
        <taxon>Sphaerobacteraceae</taxon>
        <taxon>Nitrolancea</taxon>
    </lineage>
</organism>